<evidence type="ECO:0000313" key="1">
    <source>
        <dbReference type="EMBL" id="SDE55533.1"/>
    </source>
</evidence>
<keyword evidence="2" id="KW-1185">Reference proteome</keyword>
<dbReference type="EMBL" id="FMZX01000054">
    <property type="protein sequence ID" value="SDE55533.1"/>
    <property type="molecule type" value="Genomic_DNA"/>
</dbReference>
<dbReference type="Proteomes" id="UP000198925">
    <property type="component" value="Unassembled WGS sequence"/>
</dbReference>
<protein>
    <recommendedName>
        <fullName evidence="3">Cupin domain-containing protein</fullName>
    </recommendedName>
</protein>
<evidence type="ECO:0000313" key="2">
    <source>
        <dbReference type="Proteomes" id="UP000198925"/>
    </source>
</evidence>
<evidence type="ECO:0008006" key="3">
    <source>
        <dbReference type="Google" id="ProtNLM"/>
    </source>
</evidence>
<accession>A0A1G7DVQ9</accession>
<dbReference type="InterPro" id="IPR011051">
    <property type="entry name" value="RmlC_Cupin_sf"/>
</dbReference>
<proteinExistence type="predicted"/>
<dbReference type="AlphaFoldDB" id="A0A1G7DVQ9"/>
<dbReference type="SUPFAM" id="SSF51182">
    <property type="entry name" value="RmlC-like cupins"/>
    <property type="match status" value="1"/>
</dbReference>
<gene>
    <name evidence="1" type="ORF">SAMN04487779_105412</name>
</gene>
<organism evidence="1 2">
    <name type="scientific">Belnapia rosea</name>
    <dbReference type="NCBI Taxonomy" id="938405"/>
    <lineage>
        <taxon>Bacteria</taxon>
        <taxon>Pseudomonadati</taxon>
        <taxon>Pseudomonadota</taxon>
        <taxon>Alphaproteobacteria</taxon>
        <taxon>Acetobacterales</taxon>
        <taxon>Roseomonadaceae</taxon>
        <taxon>Belnapia</taxon>
    </lineage>
</organism>
<sequence length="120" mass="12524">MSSPEQRVPINLTAAAERLPWSEVGQALCVHGASEGSVLEICGLDRAGGGHANDGLTDAVYVIASGYGALRWGDTALECTAGDVLFVPNGRPHCFERLDGEIKIWRISAVPGPAIAGPQN</sequence>
<dbReference type="InterPro" id="IPR014710">
    <property type="entry name" value="RmlC-like_jellyroll"/>
</dbReference>
<dbReference type="Gene3D" id="2.60.120.10">
    <property type="entry name" value="Jelly Rolls"/>
    <property type="match status" value="1"/>
</dbReference>
<name>A0A1G7DVQ9_9PROT</name>
<reference evidence="1 2" key="1">
    <citation type="submission" date="2016-10" db="EMBL/GenBank/DDBJ databases">
        <authorList>
            <person name="de Groot N.N."/>
        </authorList>
    </citation>
    <scope>NUCLEOTIDE SEQUENCE [LARGE SCALE GENOMIC DNA]</scope>
    <source>
        <strain evidence="1 2">CPCC 100156</strain>
    </source>
</reference>